<organism evidence="1 2">
    <name type="scientific">Hymenobacter frigidus</name>
    <dbReference type="NCBI Taxonomy" id="1524095"/>
    <lineage>
        <taxon>Bacteria</taxon>
        <taxon>Pseudomonadati</taxon>
        <taxon>Bacteroidota</taxon>
        <taxon>Cytophagia</taxon>
        <taxon>Cytophagales</taxon>
        <taxon>Hymenobacteraceae</taxon>
        <taxon>Hymenobacter</taxon>
    </lineage>
</organism>
<dbReference type="RefSeq" id="WP_229749177.1">
    <property type="nucleotide sequence ID" value="NZ_BMGY01000083.1"/>
</dbReference>
<sequence length="70" mass="7866">MKSIKQIINRLAGKPAHKISHTDALSFSEMDHLFGGKPEEAVSEHAYWWFEDDGTLPNSDPNSNTLFAHV</sequence>
<evidence type="ECO:0000313" key="1">
    <source>
        <dbReference type="EMBL" id="GGH91700.1"/>
    </source>
</evidence>
<comment type="caution">
    <text evidence="1">The sequence shown here is derived from an EMBL/GenBank/DDBJ whole genome shotgun (WGS) entry which is preliminary data.</text>
</comment>
<gene>
    <name evidence="1" type="ORF">GCM10011495_40380</name>
</gene>
<dbReference type="EMBL" id="BMGY01000083">
    <property type="protein sequence ID" value="GGH91700.1"/>
    <property type="molecule type" value="Genomic_DNA"/>
</dbReference>
<reference evidence="2" key="1">
    <citation type="journal article" date="2019" name="Int. J. Syst. Evol. Microbiol.">
        <title>The Global Catalogue of Microorganisms (GCM) 10K type strain sequencing project: providing services to taxonomists for standard genome sequencing and annotation.</title>
        <authorList>
            <consortium name="The Broad Institute Genomics Platform"/>
            <consortium name="The Broad Institute Genome Sequencing Center for Infectious Disease"/>
            <person name="Wu L."/>
            <person name="Ma J."/>
        </authorList>
    </citation>
    <scope>NUCLEOTIDE SEQUENCE [LARGE SCALE GENOMIC DNA]</scope>
    <source>
        <strain evidence="2">CGMCC 1.14966</strain>
    </source>
</reference>
<keyword evidence="2" id="KW-1185">Reference proteome</keyword>
<evidence type="ECO:0000313" key="2">
    <source>
        <dbReference type="Proteomes" id="UP000637774"/>
    </source>
</evidence>
<proteinExistence type="predicted"/>
<dbReference type="Proteomes" id="UP000637774">
    <property type="component" value="Unassembled WGS sequence"/>
</dbReference>
<accession>A0ABQ2AI93</accession>
<name>A0ABQ2AI93_9BACT</name>
<protein>
    <submittedName>
        <fullName evidence="1">Uncharacterized protein</fullName>
    </submittedName>
</protein>